<dbReference type="InterPro" id="IPR036942">
    <property type="entry name" value="Beta-barrel_TonB_sf"/>
</dbReference>
<dbReference type="Gene3D" id="2.40.170.20">
    <property type="entry name" value="TonB-dependent receptor, beta-barrel domain"/>
    <property type="match status" value="1"/>
</dbReference>
<dbReference type="RefSeq" id="WP_150864342.1">
    <property type="nucleotide sequence ID" value="NZ_VYXP01000005.1"/>
</dbReference>
<evidence type="ECO:0000256" key="1">
    <source>
        <dbReference type="ARBA" id="ARBA00004571"/>
    </source>
</evidence>
<keyword evidence="6" id="KW-0408">Iron</keyword>
<protein>
    <submittedName>
        <fullName evidence="14">TonB-dependent receptor</fullName>
    </submittedName>
</protein>
<evidence type="ECO:0000256" key="11">
    <source>
        <dbReference type="RuleBase" id="RU003357"/>
    </source>
</evidence>
<organism evidence="14 15">
    <name type="scientific">Marinihelvus fidelis</name>
    <dbReference type="NCBI Taxonomy" id="2613842"/>
    <lineage>
        <taxon>Bacteria</taxon>
        <taxon>Pseudomonadati</taxon>
        <taxon>Pseudomonadota</taxon>
        <taxon>Gammaproteobacteria</taxon>
        <taxon>Chromatiales</taxon>
        <taxon>Wenzhouxiangellaceae</taxon>
        <taxon>Marinihelvus</taxon>
    </lineage>
</organism>
<dbReference type="GO" id="GO:0006826">
    <property type="term" value="P:iron ion transport"/>
    <property type="evidence" value="ECO:0007669"/>
    <property type="project" value="UniProtKB-KW"/>
</dbReference>
<dbReference type="SUPFAM" id="SSF56935">
    <property type="entry name" value="Porins"/>
    <property type="match status" value="1"/>
</dbReference>
<dbReference type="Proteomes" id="UP000325372">
    <property type="component" value="Unassembled WGS sequence"/>
</dbReference>
<proteinExistence type="inferred from homology"/>
<accession>A0A5N0TCT9</accession>
<keyword evidence="14" id="KW-0675">Receptor</keyword>
<evidence type="ECO:0000256" key="2">
    <source>
        <dbReference type="ARBA" id="ARBA00022448"/>
    </source>
</evidence>
<dbReference type="PANTHER" id="PTHR32552">
    <property type="entry name" value="FERRICHROME IRON RECEPTOR-RELATED"/>
    <property type="match status" value="1"/>
</dbReference>
<keyword evidence="15" id="KW-1185">Reference proteome</keyword>
<dbReference type="InterPro" id="IPR000531">
    <property type="entry name" value="Beta-barrel_TonB"/>
</dbReference>
<sequence length="842" mass="92643">MANEPQSRQRFPLGTLGATVSAVCAGLPTAHAQVDGDDDTVQFNVLEEVIVTGTKRGELSLQDVPVSITALGEETIRTQGFKQLDDYFSQIPSLTFGRVEPGGTNVIMRGCAISGFAFGDNPTTGVYLDEQPITSAGFNPDPRLVDIERVEALAGPQGTTFGDASQCGTLRIITNKPKVGENEAWVDITGTKVDGGEAGYDANAMMNFGIGDNMALRLVGFSAHEAGYVDNVLSDSPRGTFDNAHVADKDVNGVDIYGARAALRWELGEAWTLDFQGIYQKTEQDGIGDADLDEKYWEGRGIGKWEQVRFNPETFDDEWSQLALTLEGDLGWGVLTATGSHFERDAHHTVDATTYLQGFQEINDYLRAYYNPYATIYDWGGDPNGFISERNDGKRDTLEIRLATTDELSGRWSALVGGFYNKTKQPRSPAITTVYGQGDNCNDYYAAAPGCSGAFTYLSYLQYYYFGTLGQPSDNWWTGIYENELTSAAIFGEFLFNITDNFSVTVGGRWYDIDTERTLVQGALIDPPGRAVNCGTEDDRLAWQDGGVPQDGFDLCFADIYADSSESGFVPKLNATWFWSDENMVYATYSEGFRRGGGNGGRRGSVFAATGEFGSYESDSLENFEIGSKNTLLGGRLTLNATFYHMIWDDIQIQAEDPDPTLFTVGIINFPQAEINGIEADFSWAVTDQFTLSGTLGYNDSELSEDAILWEGSEEEQPISKGTRLPLMPEWKYSLTGRFNFDGSLWGASPYLLGTWSYNGSSLNSLDGIQSSAVQTGVRETPSYDLLNVSFGLEADGWAASLFLNNAFNEYAQLFYSERYTQTRATVLAPRTFGINFRKYFN</sequence>
<evidence type="ECO:0000259" key="12">
    <source>
        <dbReference type="Pfam" id="PF00593"/>
    </source>
</evidence>
<reference evidence="14 15" key="1">
    <citation type="submission" date="2019-09" db="EMBL/GenBank/DDBJ databases">
        <title>Wenzhouxiangella sp. Genome sequencing and assembly.</title>
        <authorList>
            <person name="Zhang R."/>
        </authorList>
    </citation>
    <scope>NUCLEOTIDE SEQUENCE [LARGE SCALE GENOMIC DNA]</scope>
    <source>
        <strain evidence="14 15">W260</strain>
    </source>
</reference>
<keyword evidence="9 11" id="KW-0472">Membrane</keyword>
<evidence type="ECO:0000256" key="5">
    <source>
        <dbReference type="ARBA" id="ARBA00022692"/>
    </source>
</evidence>
<evidence type="ECO:0000256" key="9">
    <source>
        <dbReference type="ARBA" id="ARBA00023136"/>
    </source>
</evidence>
<keyword evidence="10" id="KW-0998">Cell outer membrane</keyword>
<evidence type="ECO:0000256" key="10">
    <source>
        <dbReference type="ARBA" id="ARBA00023237"/>
    </source>
</evidence>
<keyword evidence="2" id="KW-0813">Transport</keyword>
<evidence type="ECO:0000313" key="15">
    <source>
        <dbReference type="Proteomes" id="UP000325372"/>
    </source>
</evidence>
<evidence type="ECO:0000256" key="4">
    <source>
        <dbReference type="ARBA" id="ARBA00022496"/>
    </source>
</evidence>
<name>A0A5N0TCT9_9GAMM</name>
<keyword evidence="7" id="KW-0406">Ion transport</keyword>
<comment type="similarity">
    <text evidence="11">Belongs to the TonB-dependent receptor family.</text>
</comment>
<keyword evidence="5" id="KW-0812">Transmembrane</keyword>
<evidence type="ECO:0000256" key="8">
    <source>
        <dbReference type="ARBA" id="ARBA00023077"/>
    </source>
</evidence>
<dbReference type="Pfam" id="PF07715">
    <property type="entry name" value="Plug"/>
    <property type="match status" value="1"/>
</dbReference>
<keyword evidence="8 11" id="KW-0798">TonB box</keyword>
<dbReference type="InterPro" id="IPR039426">
    <property type="entry name" value="TonB-dep_rcpt-like"/>
</dbReference>
<evidence type="ECO:0000256" key="3">
    <source>
        <dbReference type="ARBA" id="ARBA00022452"/>
    </source>
</evidence>
<dbReference type="EMBL" id="VYXP01000005">
    <property type="protein sequence ID" value="KAA9131666.1"/>
    <property type="molecule type" value="Genomic_DNA"/>
</dbReference>
<evidence type="ECO:0000259" key="13">
    <source>
        <dbReference type="Pfam" id="PF07715"/>
    </source>
</evidence>
<feature type="domain" description="TonB-dependent receptor plug" evidence="13">
    <location>
        <begin position="61"/>
        <end position="166"/>
    </location>
</feature>
<dbReference type="PROSITE" id="PS51318">
    <property type="entry name" value="TAT"/>
    <property type="match status" value="1"/>
</dbReference>
<comment type="subcellular location">
    <subcellularLocation>
        <location evidence="1">Cell outer membrane</location>
        <topology evidence="1">Multi-pass membrane protein</topology>
    </subcellularLocation>
</comment>
<dbReference type="InterPro" id="IPR006311">
    <property type="entry name" value="TAT_signal"/>
</dbReference>
<feature type="domain" description="TonB-dependent receptor-like beta-barrel" evidence="12">
    <location>
        <begin position="348"/>
        <end position="806"/>
    </location>
</feature>
<gene>
    <name evidence="14" type="ORF">F3N42_10160</name>
</gene>
<dbReference type="AlphaFoldDB" id="A0A5N0TCT9"/>
<dbReference type="InterPro" id="IPR012910">
    <property type="entry name" value="Plug_dom"/>
</dbReference>
<dbReference type="PANTHER" id="PTHR32552:SF81">
    <property type="entry name" value="TONB-DEPENDENT OUTER MEMBRANE RECEPTOR"/>
    <property type="match status" value="1"/>
</dbReference>
<keyword evidence="4" id="KW-0410">Iron transport</keyword>
<dbReference type="Pfam" id="PF00593">
    <property type="entry name" value="TonB_dep_Rec_b-barrel"/>
    <property type="match status" value="1"/>
</dbReference>
<evidence type="ECO:0000256" key="7">
    <source>
        <dbReference type="ARBA" id="ARBA00023065"/>
    </source>
</evidence>
<evidence type="ECO:0000313" key="14">
    <source>
        <dbReference type="EMBL" id="KAA9131666.1"/>
    </source>
</evidence>
<dbReference type="GO" id="GO:0009279">
    <property type="term" value="C:cell outer membrane"/>
    <property type="evidence" value="ECO:0007669"/>
    <property type="project" value="UniProtKB-SubCell"/>
</dbReference>
<evidence type="ECO:0000256" key="6">
    <source>
        <dbReference type="ARBA" id="ARBA00023004"/>
    </source>
</evidence>
<keyword evidence="3" id="KW-1134">Transmembrane beta strand</keyword>
<comment type="caution">
    <text evidence="14">The sequence shown here is derived from an EMBL/GenBank/DDBJ whole genome shotgun (WGS) entry which is preliminary data.</text>
</comment>